<dbReference type="AlphaFoldDB" id="A0A7J6WCV1"/>
<name>A0A7J6WCV1_THATH</name>
<feature type="non-terminal residue" evidence="1">
    <location>
        <position position="50"/>
    </location>
</feature>
<keyword evidence="2" id="KW-1185">Reference proteome</keyword>
<reference evidence="1 2" key="1">
    <citation type="submission" date="2020-06" db="EMBL/GenBank/DDBJ databases">
        <title>Transcriptomic and genomic resources for Thalictrum thalictroides and T. hernandezii: Facilitating candidate gene discovery in an emerging model plant lineage.</title>
        <authorList>
            <person name="Arias T."/>
            <person name="Riano-Pachon D.M."/>
            <person name="Di Stilio V.S."/>
        </authorList>
    </citation>
    <scope>NUCLEOTIDE SEQUENCE [LARGE SCALE GENOMIC DNA]</scope>
    <source>
        <strain evidence="2">cv. WT478/WT964</strain>
        <tissue evidence="1">Leaves</tissue>
    </source>
</reference>
<protein>
    <submittedName>
        <fullName evidence="1">Uncharacterized protein</fullName>
    </submittedName>
</protein>
<gene>
    <name evidence="1" type="ORF">FRX31_015715</name>
</gene>
<accession>A0A7J6WCV1</accession>
<comment type="caution">
    <text evidence="1">The sequence shown here is derived from an EMBL/GenBank/DDBJ whole genome shotgun (WGS) entry which is preliminary data.</text>
</comment>
<evidence type="ECO:0000313" key="1">
    <source>
        <dbReference type="EMBL" id="KAF5194698.1"/>
    </source>
</evidence>
<organism evidence="1 2">
    <name type="scientific">Thalictrum thalictroides</name>
    <name type="common">Rue-anemone</name>
    <name type="synonym">Anemone thalictroides</name>
    <dbReference type="NCBI Taxonomy" id="46969"/>
    <lineage>
        <taxon>Eukaryota</taxon>
        <taxon>Viridiplantae</taxon>
        <taxon>Streptophyta</taxon>
        <taxon>Embryophyta</taxon>
        <taxon>Tracheophyta</taxon>
        <taxon>Spermatophyta</taxon>
        <taxon>Magnoliopsida</taxon>
        <taxon>Ranunculales</taxon>
        <taxon>Ranunculaceae</taxon>
        <taxon>Thalictroideae</taxon>
        <taxon>Thalictrum</taxon>
    </lineage>
</organism>
<proteinExistence type="predicted"/>
<evidence type="ECO:0000313" key="2">
    <source>
        <dbReference type="Proteomes" id="UP000554482"/>
    </source>
</evidence>
<dbReference type="Proteomes" id="UP000554482">
    <property type="component" value="Unassembled WGS sequence"/>
</dbReference>
<sequence length="50" mass="5818">SLWDRAATVYIKLAGCHIKVNTERAIRLTIQERLPIVLDINKAVNRMHYI</sequence>
<dbReference type="EMBL" id="JABWDY010018365">
    <property type="protein sequence ID" value="KAF5194698.1"/>
    <property type="molecule type" value="Genomic_DNA"/>
</dbReference>